<keyword evidence="5" id="KW-1185">Reference proteome</keyword>
<sequence>MFTVLTRQPCEQAGLKAFSRTPAIIALVVLLLSVVVLVAITLIQFHHKEVLLPGLKYGIVLDAGSSRTTVYVYQWPAEKENNTGVVSQTFKCSVKGSGISSYGKNPQDVPKAFEDCMQKVQGQIPGHLHRSTRIYLGATAGMRLLRLQNESAANEVLTSIQNYFKSQPFDFRGAQIISGQEEGIYGWITANYLMGNFLEKNLWHMWVHPNGVETIGALDLGGASTQISFAAGEKVGLNTSSIMKVSLYGYVYTLYTHSFQCYGRNEAEKRFLAMLLQAFAGFYYTVSAFNLSGSFSLNAFNSSTWDLCSESWSQLPLRLRRFDEVYARSYCFSAHYIYHLLVNGYRFTEETWPQIHFKKEVGNSSIAWSLGYMLSLTNQIPAESPLIRLPMDPPAFLGILAFFTAVALLCLAFLVYLYVSSRKQRQSQHAFNHTVDSE</sequence>
<dbReference type="PROSITE" id="PS01238">
    <property type="entry name" value="GDA1_CD39_NTPASE"/>
    <property type="match status" value="1"/>
</dbReference>
<evidence type="ECO:0000313" key="5">
    <source>
        <dbReference type="Proteomes" id="UP001652641"/>
    </source>
</evidence>
<dbReference type="PANTHER" id="PTHR11782:SF38">
    <property type="entry name" value="ECTONUCLEOSIDE TRIPHOSPHATE DIPHOSPHOHYDROLASE 3"/>
    <property type="match status" value="1"/>
</dbReference>
<protein>
    <submittedName>
        <fullName evidence="6 7">Ectonucleoside triphosphate diphosphohydrolase 3 isoform X2</fullName>
    </submittedName>
</protein>
<dbReference type="GeneID" id="112921630"/>
<dbReference type="Gene3D" id="3.30.420.40">
    <property type="match status" value="1"/>
</dbReference>
<dbReference type="Gene3D" id="3.30.420.150">
    <property type="entry name" value="Exopolyphosphatase. Domain 2"/>
    <property type="match status" value="2"/>
</dbReference>
<gene>
    <name evidence="6 7" type="primary">ENTPD3</name>
</gene>
<dbReference type="InterPro" id="IPR000407">
    <property type="entry name" value="GDA1_CD39_NTPase"/>
</dbReference>
<keyword evidence="4" id="KW-1133">Transmembrane helix</keyword>
<feature type="transmembrane region" description="Helical" evidence="4">
    <location>
        <begin position="395"/>
        <end position="419"/>
    </location>
</feature>
<keyword evidence="4" id="KW-0812">Transmembrane</keyword>
<keyword evidence="2 3" id="KW-0378">Hydrolase</keyword>
<reference evidence="6 7" key="1">
    <citation type="submission" date="2025-05" db="UniProtKB">
        <authorList>
            <consortium name="RefSeq"/>
        </authorList>
    </citation>
    <scope>IDENTIFICATION</scope>
    <source>
        <tissue evidence="6 7">Cell line</tissue>
    </source>
</reference>
<evidence type="ECO:0000256" key="4">
    <source>
        <dbReference type="SAM" id="Phobius"/>
    </source>
</evidence>
<accession>A0ABM4XX65</accession>
<keyword evidence="4" id="KW-0472">Membrane</keyword>
<dbReference type="Proteomes" id="UP001652641">
    <property type="component" value="Chromosome 11"/>
</dbReference>
<proteinExistence type="inferred from homology"/>
<dbReference type="RefSeq" id="XP_072582635.1">
    <property type="nucleotide sequence ID" value="XM_072726534.1"/>
</dbReference>
<feature type="transmembrane region" description="Helical" evidence="4">
    <location>
        <begin position="23"/>
        <end position="43"/>
    </location>
</feature>
<dbReference type="RefSeq" id="XP_072582634.1">
    <property type="nucleotide sequence ID" value="XM_072726533.1"/>
</dbReference>
<evidence type="ECO:0000256" key="1">
    <source>
        <dbReference type="ARBA" id="ARBA00009283"/>
    </source>
</evidence>
<dbReference type="Pfam" id="PF01150">
    <property type="entry name" value="GDA1_CD39"/>
    <property type="match status" value="1"/>
</dbReference>
<comment type="similarity">
    <text evidence="1 3">Belongs to the GDA1/CD39 NTPase family.</text>
</comment>
<evidence type="ECO:0000313" key="7">
    <source>
        <dbReference type="RefSeq" id="XP_072582635.1"/>
    </source>
</evidence>
<evidence type="ECO:0000256" key="3">
    <source>
        <dbReference type="RuleBase" id="RU003833"/>
    </source>
</evidence>
<name>A0ABM4XX65_VULVU</name>
<dbReference type="PANTHER" id="PTHR11782">
    <property type="entry name" value="ADENOSINE/GUANOSINE DIPHOSPHATASE"/>
    <property type="match status" value="1"/>
</dbReference>
<organism evidence="5 6">
    <name type="scientific">Vulpes vulpes</name>
    <name type="common">Red fox</name>
    <dbReference type="NCBI Taxonomy" id="9627"/>
    <lineage>
        <taxon>Eukaryota</taxon>
        <taxon>Metazoa</taxon>
        <taxon>Chordata</taxon>
        <taxon>Craniata</taxon>
        <taxon>Vertebrata</taxon>
        <taxon>Euteleostomi</taxon>
        <taxon>Mammalia</taxon>
        <taxon>Eutheria</taxon>
        <taxon>Laurasiatheria</taxon>
        <taxon>Carnivora</taxon>
        <taxon>Caniformia</taxon>
        <taxon>Canidae</taxon>
        <taxon>Vulpes</taxon>
    </lineage>
</organism>
<evidence type="ECO:0000256" key="2">
    <source>
        <dbReference type="ARBA" id="ARBA00022801"/>
    </source>
</evidence>
<evidence type="ECO:0000313" key="6">
    <source>
        <dbReference type="RefSeq" id="XP_072582634.1"/>
    </source>
</evidence>